<feature type="compositionally biased region" description="Basic and acidic residues" evidence="1">
    <location>
        <begin position="736"/>
        <end position="746"/>
    </location>
</feature>
<feature type="compositionally biased region" description="Pro residues" evidence="1">
    <location>
        <begin position="853"/>
        <end position="864"/>
    </location>
</feature>
<feature type="compositionally biased region" description="Low complexity" evidence="1">
    <location>
        <begin position="252"/>
        <end position="262"/>
    </location>
</feature>
<feature type="compositionally biased region" description="Basic and acidic residues" evidence="1">
    <location>
        <begin position="825"/>
        <end position="837"/>
    </location>
</feature>
<feature type="compositionally biased region" description="Polar residues" evidence="1">
    <location>
        <begin position="158"/>
        <end position="170"/>
    </location>
</feature>
<sequence>MPNLVTSDPDAGIRVAITPSQSAYFAGEPFSVTITFTNTRSLEPGPSRTPIYGHKRGAHSISSAPLSRPPTSPGTPRTLAAPAVTRSKSNTDAPIRRGLVGKDPSLAKRKLQGKSLSVSIAPPDVEAQLSQTPSAGPYQRSFQDSATFHRSPLVPSTIPRTDTLPLSQNHPHARKHSIVDPSHYASDAHSAYPPSMTPTSSTSSFSLPLDPIAEASMNARPSYPSTPILGSPSIEPASPSRFNLYGYPPPSSTSSLSKSSQPRHPQIGIGYPPSNPRHLQAPRSAFPPQINNELILYSYAQLTGSVVITPVAGATLTPEQAHNLKHVRASLLKRNVVGGGSMDINSSMLNRTPSGGEFLASPTTVAGRQVSKGHGRSSSLTGALLSMLSPSLVETFAPTPASMASPSPSSGGQGNNTRWRSSSTASNASEGGEPRSPQTPTASSGLGLGLGPGVPTSSGNGVVPHNRSRRGSSSAGVAPTHSRRSSVAWILGGSGTETASAIGLGASGGIGGDAVNNVDAEVPLPTFEVQPAMLAVDLNLAPGESRSYTYTVNLPDNLPPTFRGKALRFSYELVVGLCRAGQPAGLSAPSDGEATPTGAEHHGGSVNVSKLMKVPIRVYNNVVVDRPPKPYNLLWPVDKRMDLAMPSSQAKVFENTDDNAPTGLGLLPSATLSSAKSPISRSKGKDKEGLEDLVRYTKRLLQTLPEPAPVPRAEESPGGSPRTPSPSTSGRAAPILEEKEAGREVSLEDLPPLPPSPSSSRSSFSTSLSSNQSERPHSTTTLDDHSEMGSQQGSKHHASSNDNASVTRSTPESPQPSTSSAVDPDVERRSREDRLPEPQEEASELPLEEDVPKPGPAPEVPTTPPALSKSLPRLTPRRPATLDLGSIDRDDASDSGEGTLGGGCREAVEILTRTQKKASYDVTKDGVKVAILTFPKSSYRLGETISGVVEINERRGRSRVLQIAAFLEAHESLPSTLLPASANRQLRRTYAEHYSSFLMNTLRTTFSLDIPSDGSPAFQTCVGTPKTMAGGNTPGGTTSFGGIEWKVRLSLLVAVAGEDTDPGTEGVRFKGLVRDGPRGDWDSGWKALPVLCPLEKPRPPRRVRKARPASLFLGGGGGGSNSGSAMGSMDGMGSPPLLSSARSTSWTAFFASYLSPASERSYHDGDELGDEDEEEGEGVSDGHQPKRSTSRSGFFTGSLSSFSDGYEESISEEASVDEGYDGIKPNLAGGVGQGVDFGGGEEGWRNVKLEMVECEVPVRVWPGNTAFKAMDVVFEV</sequence>
<dbReference type="OrthoDB" id="1918at2759"/>
<feature type="region of interest" description="Disordered" evidence="1">
    <location>
        <begin position="1159"/>
        <end position="1195"/>
    </location>
</feature>
<feature type="compositionally biased region" description="Low complexity" evidence="1">
    <location>
        <begin position="398"/>
        <end position="410"/>
    </location>
</feature>
<accession>A0A8H5CCQ9</accession>
<feature type="region of interest" description="Disordered" evidence="1">
    <location>
        <begin position="398"/>
        <end position="481"/>
    </location>
</feature>
<organism evidence="2 3">
    <name type="scientific">Ephemerocybe angulata</name>
    <dbReference type="NCBI Taxonomy" id="980116"/>
    <lineage>
        <taxon>Eukaryota</taxon>
        <taxon>Fungi</taxon>
        <taxon>Dikarya</taxon>
        <taxon>Basidiomycota</taxon>
        <taxon>Agaricomycotina</taxon>
        <taxon>Agaricomycetes</taxon>
        <taxon>Agaricomycetidae</taxon>
        <taxon>Agaricales</taxon>
        <taxon>Agaricineae</taxon>
        <taxon>Psathyrellaceae</taxon>
        <taxon>Ephemerocybe</taxon>
    </lineage>
</organism>
<feature type="compositionally biased region" description="Polar residues" evidence="1">
    <location>
        <begin position="670"/>
        <end position="680"/>
    </location>
</feature>
<feature type="compositionally biased region" description="Acidic residues" evidence="1">
    <location>
        <begin position="1167"/>
        <end position="1178"/>
    </location>
</feature>
<feature type="region of interest" description="Disordered" evidence="1">
    <location>
        <begin position="146"/>
        <end position="208"/>
    </location>
</feature>
<feature type="region of interest" description="Disordered" evidence="1">
    <location>
        <begin position="359"/>
        <end position="379"/>
    </location>
</feature>
<dbReference type="Proteomes" id="UP000541558">
    <property type="component" value="Unassembled WGS sequence"/>
</dbReference>
<dbReference type="InterPro" id="IPR014848">
    <property type="entry name" value="Rgp1"/>
</dbReference>
<feature type="compositionally biased region" description="Low complexity" evidence="1">
    <location>
        <begin position="716"/>
        <end position="731"/>
    </location>
</feature>
<evidence type="ECO:0000313" key="3">
    <source>
        <dbReference type="Proteomes" id="UP000541558"/>
    </source>
</evidence>
<feature type="compositionally biased region" description="Low complexity" evidence="1">
    <location>
        <begin position="758"/>
        <end position="773"/>
    </location>
</feature>
<gene>
    <name evidence="2" type="ORF">D9611_009883</name>
</gene>
<proteinExistence type="predicted"/>
<feature type="compositionally biased region" description="Low complexity" evidence="1">
    <location>
        <begin position="193"/>
        <end position="206"/>
    </location>
</feature>
<feature type="region of interest" description="Disordered" evidence="1">
    <location>
        <begin position="240"/>
        <end position="279"/>
    </location>
</feature>
<reference evidence="2 3" key="1">
    <citation type="journal article" date="2020" name="ISME J.">
        <title>Uncovering the hidden diversity of litter-decomposition mechanisms in mushroom-forming fungi.</title>
        <authorList>
            <person name="Floudas D."/>
            <person name="Bentzer J."/>
            <person name="Ahren D."/>
            <person name="Johansson T."/>
            <person name="Persson P."/>
            <person name="Tunlid A."/>
        </authorList>
    </citation>
    <scope>NUCLEOTIDE SEQUENCE [LARGE SCALE GENOMIC DNA]</scope>
    <source>
        <strain evidence="2 3">CBS 175.51</strain>
    </source>
</reference>
<feature type="compositionally biased region" description="Basic and acidic residues" evidence="1">
    <location>
        <begin position="683"/>
        <end position="695"/>
    </location>
</feature>
<dbReference type="PANTHER" id="PTHR12507">
    <property type="entry name" value="REDUCED GROWTH PHENOTYPE 1 RGP1, YEAST -RELATED"/>
    <property type="match status" value="1"/>
</dbReference>
<comment type="caution">
    <text evidence="2">The sequence shown here is derived from an EMBL/GenBank/DDBJ whole genome shotgun (WGS) entry which is preliminary data.</text>
</comment>
<feature type="region of interest" description="Disordered" evidence="1">
    <location>
        <begin position="585"/>
        <end position="605"/>
    </location>
</feature>
<dbReference type="EMBL" id="JAACJK010000008">
    <property type="protein sequence ID" value="KAF5339407.1"/>
    <property type="molecule type" value="Genomic_DNA"/>
</dbReference>
<name>A0A8H5CCQ9_9AGAR</name>
<feature type="compositionally biased region" description="Acidic residues" evidence="1">
    <location>
        <begin position="838"/>
        <end position="849"/>
    </location>
</feature>
<feature type="region of interest" description="Disordered" evidence="1">
    <location>
        <begin position="664"/>
        <end position="902"/>
    </location>
</feature>
<evidence type="ECO:0000313" key="2">
    <source>
        <dbReference type="EMBL" id="KAF5339407.1"/>
    </source>
</evidence>
<feature type="region of interest" description="Disordered" evidence="1">
    <location>
        <begin position="40"/>
        <end position="119"/>
    </location>
</feature>
<feature type="compositionally biased region" description="Low complexity" evidence="1">
    <location>
        <begin position="807"/>
        <end position="820"/>
    </location>
</feature>
<keyword evidence="3" id="KW-1185">Reference proteome</keyword>
<protein>
    <recommendedName>
        <fullName evidence="4">Rgp1-domain-containing protein</fullName>
    </recommendedName>
</protein>
<evidence type="ECO:0008006" key="4">
    <source>
        <dbReference type="Google" id="ProtNLM"/>
    </source>
</evidence>
<feature type="region of interest" description="Disordered" evidence="1">
    <location>
        <begin position="1099"/>
        <end position="1138"/>
    </location>
</feature>
<feature type="compositionally biased region" description="Basic and acidic residues" evidence="1">
    <location>
        <begin position="774"/>
        <end position="787"/>
    </location>
</feature>
<dbReference type="AlphaFoldDB" id="A0A8H5CCQ9"/>
<evidence type="ECO:0000256" key="1">
    <source>
        <dbReference type="SAM" id="MobiDB-lite"/>
    </source>
</evidence>
<feature type="compositionally biased region" description="Polar residues" evidence="1">
    <location>
        <begin position="415"/>
        <end position="429"/>
    </location>
</feature>
<feature type="compositionally biased region" description="Low complexity" evidence="1">
    <location>
        <begin position="1122"/>
        <end position="1134"/>
    </location>
</feature>
<dbReference type="Pfam" id="PF08737">
    <property type="entry name" value="Rgp1"/>
    <property type="match status" value="2"/>
</dbReference>